<feature type="compositionally biased region" description="Basic and acidic residues" evidence="8">
    <location>
        <begin position="1515"/>
        <end position="1525"/>
    </location>
</feature>
<feature type="domain" description="C2H2-type" evidence="9">
    <location>
        <begin position="2197"/>
        <end position="2224"/>
    </location>
</feature>
<keyword evidence="5" id="KW-0539">Nucleus</keyword>
<feature type="compositionally biased region" description="Polar residues" evidence="8">
    <location>
        <begin position="754"/>
        <end position="763"/>
    </location>
</feature>
<feature type="domain" description="C2H2-type" evidence="9">
    <location>
        <begin position="1852"/>
        <end position="1879"/>
    </location>
</feature>
<feature type="compositionally biased region" description="Polar residues" evidence="8">
    <location>
        <begin position="2472"/>
        <end position="2481"/>
    </location>
</feature>
<dbReference type="InterPro" id="IPR036236">
    <property type="entry name" value="Znf_C2H2_sf"/>
</dbReference>
<feature type="compositionally biased region" description="Basic and acidic residues" evidence="8">
    <location>
        <begin position="581"/>
        <end position="591"/>
    </location>
</feature>
<feature type="domain" description="C2H2-type" evidence="9">
    <location>
        <begin position="2115"/>
        <end position="2143"/>
    </location>
</feature>
<keyword evidence="7" id="KW-0175">Coiled coil</keyword>
<evidence type="ECO:0000256" key="5">
    <source>
        <dbReference type="ARBA" id="ARBA00023242"/>
    </source>
</evidence>
<feature type="domain" description="C2H2-type" evidence="9">
    <location>
        <begin position="1336"/>
        <end position="1363"/>
    </location>
</feature>
<feature type="compositionally biased region" description="Polar residues" evidence="8">
    <location>
        <begin position="1714"/>
        <end position="1724"/>
    </location>
</feature>
<feature type="region of interest" description="Disordered" evidence="8">
    <location>
        <begin position="561"/>
        <end position="604"/>
    </location>
</feature>
<protein>
    <submittedName>
        <fullName evidence="10">Zinc finger protein 1035</fullName>
    </submittedName>
</protein>
<feature type="domain" description="C2H2-type" evidence="9">
    <location>
        <begin position="2356"/>
        <end position="2383"/>
    </location>
</feature>
<dbReference type="Proteomes" id="UP001314229">
    <property type="component" value="Unassembled WGS sequence"/>
</dbReference>
<keyword evidence="3 6" id="KW-0863">Zinc-finger</keyword>
<feature type="domain" description="C2H2-type" evidence="9">
    <location>
        <begin position="2039"/>
        <end position="2068"/>
    </location>
</feature>
<evidence type="ECO:0000259" key="9">
    <source>
        <dbReference type="PROSITE" id="PS50157"/>
    </source>
</evidence>
<feature type="domain" description="C2H2-type" evidence="9">
    <location>
        <begin position="2968"/>
        <end position="2995"/>
    </location>
</feature>
<feature type="domain" description="C2H2-type" evidence="9">
    <location>
        <begin position="2513"/>
        <end position="2540"/>
    </location>
</feature>
<feature type="domain" description="C2H2-type" evidence="9">
    <location>
        <begin position="1157"/>
        <end position="1185"/>
    </location>
</feature>
<dbReference type="FunFam" id="3.30.160.60:FF:000100">
    <property type="entry name" value="Zinc finger 45-like"/>
    <property type="match status" value="2"/>
</dbReference>
<dbReference type="InterPro" id="IPR050826">
    <property type="entry name" value="Krueppel_C2H2_ZnFinger"/>
</dbReference>
<feature type="region of interest" description="Disordered" evidence="8">
    <location>
        <begin position="660"/>
        <end position="692"/>
    </location>
</feature>
<reference evidence="10 11" key="1">
    <citation type="submission" date="2024-01" db="EMBL/GenBank/DDBJ databases">
        <authorList>
            <person name="Alioto T."/>
            <person name="Alioto T."/>
            <person name="Gomez Garrido J."/>
        </authorList>
    </citation>
    <scope>NUCLEOTIDE SEQUENCE [LARGE SCALE GENOMIC DNA]</scope>
</reference>
<keyword evidence="2" id="KW-0677">Repeat</keyword>
<dbReference type="PANTHER" id="PTHR24377">
    <property type="entry name" value="IP01015P-RELATED"/>
    <property type="match status" value="1"/>
</dbReference>
<feature type="region of interest" description="Disordered" evidence="8">
    <location>
        <begin position="1515"/>
        <end position="1534"/>
    </location>
</feature>
<dbReference type="SMART" id="SM00355">
    <property type="entry name" value="ZnF_C2H2"/>
    <property type="match status" value="47"/>
</dbReference>
<sequence>MQHQQTGIKTAHGSTKAPLTTSLIGSVTVRTSSTACLPEHVGSAGAAAAARRQPWRGRPEGVAFPLIQALVTLRKISGTLSENAQRMEADQKCIVVIWSTTSCVAHSRRKKGSPHGISPVNTEAIEDNPFLRGLATKSRCNVFRPALLSDYYDTDHGGNLAEKYTTRSTDLAASIDVCQDLNANGHFNTRFPFRCNAHHPGSTLSLNVQEEDWIRTLTRTSESEGSLSHHIENFIGHHDFSNTAASPEVSATNSNFDTNYYSNPSTGNSSSDCVYQKYYRETPWQSDGEQTVKDYLPRCGNSDISDFARDGLTSSGPFPSSLATDLQGLKQDCRMLATSFLEGYSDVSSCSDADVVETRPSCKYMTSNPVPKPKTDVTTKHSSSEWLFTHTGNMTFQTETNVISPSSSNVKARDNVVECAKVEMKSPRKTVKSCIGHNQSSTTFNMVPTTEIETSNASNDSYQDLEQSEDVKRDLTHGKYSDISISGLTGDGLEEHPDDNKGQTTVTVPMTFDNEQFRLDGKVLRKEINESFKQEYEVFDHSNSTDLRGDYQDKSEVLKVGNETLDEQKTPKPNTGGQDENMEKDCQEKEIQSNTHSTSDPLDIKGSDSKDAICELRECANTLECYSQDVGSYSQLSEYQSLEIVAQNNTYSSATVINDGHFSNANDKNEKSVASNSESCLQPNSPGTHVNPHLEKELTSAAERSNTDCNDSGVTFDSLSIDTNGKNQQVANNLESCKDTNPCQENECGGPTVKTKSSSTDPDCSCPAVTSESLSIVTSDNKKESVVSHLDSCLQLDRLSTGTNPCQEKEWTSPPEKTNTNASSSTGPECSLSNALESCLQPNTLSKDMHSCLEKENTDTTSSLYQQQAPHESPVALSGYVVDNARESFEELDTSKEQSELGVLYGEPLSREDSSCNSDEANLDTSQCEETSLAGPDSDSMNHSKSQARPLKSSIQMKKRLQPVVIMETAESANAMSNSYHCASCQHTTLSVEHLIEHHHCCHSVHNFHFCKTCNLYLMSTEQAEEHVCGVAKERPQLSWDPSLQKKRKHHGRHRCVRCGLIFSKLVQYVKHMRSHTGKTPYKCNACGLYFSQNCSLHRHKRIPGRCKHSKLTSPETNADDGISENKTSPKKDLLQKRQHANLPECYVKLVDISKTNLCSFCGKSFLTAKKAKKHIYNIHKGKSSTFSSSQYATKISGEKTEKVENEPSKYKCPLCPRLFKYSYNRARHLRDCVRDAIYGGKNKVGNKYQCPLCNATFTLPSNRFRHIKTSCLKECLNRLAKEKAKLRKNVGQKKTAEIDQENQAKEVELRKQSKENEQKIQESPSLTAPKTIPLYKCNLCPAVFCHASGKYRHMKKHELFKLTGKMFKYRNSVFSTMSKLTTSSSAMTEESKDNLKSTEAKSNLSLSCHFCGKCFSTSQSLKKHERNHRGERPYRCLDCGKGFKKRAHLIGHKIVHQRRIQCTVCRKVLLNIGELIQHRNSHQKRGKLQCPDCPLQFQYPAHLLRHLDGHKKTENKTLHSEEGPPLKQQHSLESVKETEPKQLQCSLCKEVFNNAQLLRRHCLTHISSSCQCPFCKHNFTTRRYLLRHMIKHTGDKPFSCTYCGKQFYRDLYLKLHHEKCLPRQVRHLVTVESDTKTKRPYHCTYCSRAFSKKDRLKSHHRGHKSNTLLLCSRCGQYYGFRKLNQHQQNCVGALEPNAVSSSSKSDFSKRTSQKTQNVHKMPSQSNATKMLHFKCPHCPQRFRFRSVLLRHIVSHTGVQPYACMHCGHRYSSQTMCLQHEAFCNGVYKEGQSKVKNDAATELSSMPNLREAAQKPQAEGEVEYKCKFCTKTFMKSRSLRRHILTHNEAKPYRCKSCDCCFTRYDYLKVHQTRCKGKRSRLEVCIPKISLDDVGKGWQNKFGSEPVDQQETFECNVCSRNFSTQSKLSRHVTMFHVAKLFKCSRCGSSFSHEKSLKKHRKINRCRKVSTESNSSLPQETNPPSENVKTLPHGVRDRVLQRAQPRFNKKYKYVCSYCPRAFGSHSQLGVHIRLHTGEKPYACDYCGERFIRKDYVQRHFVKCTKKQEQKKVLCDRCGGFFSKVKLENHKKSCTLKPNSAKSTVCQQTTSQSPPKGFSCAYCSSRFLLFSQLQEHFLNAHKLETMVPPVSTAPLQYHLSNIPSIKEEPLDERCDERLSDGANVICKLDTALDSEVSKPFVCPECNVSFASKAGLIGHLRVHAMDHPFKCKTCKKGFWNKSLLRNHNRKCRFGHFSAGSTPQQLEVPLKAEIDFALTDSVLVFSEGSKTTGTGVLQTNFSCKDDSMDESSQSSDGNQVQSNSSREKYQCSECDMSFTDGLMLISHLEDHGRREQEKKRNTCSKCGRVCSSQGNLEKHMKLHGINKKYSCPDCSKMVYTVTDLEIHRTCHDPNRPYSCKLCNHRFWTRQSLCNHYSEEHPNDVFTCRFCNKTYSVKKSLARHYRKWHQKEQKDLESTVQEKGSTEQQSSSQVSTAGESDEDENNRSNDSDSDSAPYFPCHVCGKTFPTSESLEDHQRCHLGEKPHECAECGKCFFQASQLQQHQRMHKSEFQCQTCGRGFVSLFALRKHKHTHGKSRPYRCSKCHLSFTGLSQLAEHMSTHREENFPCDICNHVFPSKSSRAEHRKSHSVSRDRVPTLISTGEQSASLFESSSLFTKELKYRCGVCSERFKDPEELSEHGCMAAKERPYSCSDCHKYFLHSSHLKKHRTTHQLSSSTSEYPCNQCNSSFSSPHHFLSHLKSHNSATAAEVKGNTEVKDEGSSHGFICPVCHQCFLSAVELMHHFPIHPDNALKCKICKMIFSSASKLEEHERCHLTSGTELECAKCGQSFLGSEAFLQHHCSRQQHAIMETGYSKPSIKTPSPTCYQAAGEEEEIDVIGEDLYNCPVCSMQFSSKSGLLEHQNKRHPHGKPFKCELCGKTFAVRRYLREHERRHRQKLAAENTANLAENKFNKCTQCLSAFNTAQELSLHMRMHAEQEVGEYRCDMCYKSFSKWSLLKQHQESHVGQVVYECTECDKAFAFPHLLEEHQLTHAGSSH</sequence>
<accession>A0AAV1NN51</accession>
<dbReference type="Pfam" id="PF00096">
    <property type="entry name" value="zf-C2H2"/>
    <property type="match status" value="13"/>
</dbReference>
<dbReference type="SUPFAM" id="SSF57667">
    <property type="entry name" value="beta-beta-alpha zinc fingers"/>
    <property type="match status" value="22"/>
</dbReference>
<dbReference type="PROSITE" id="PS00028">
    <property type="entry name" value="ZINC_FINGER_C2H2_1"/>
    <property type="match status" value="34"/>
</dbReference>
<dbReference type="EMBL" id="CAWUFR010000045">
    <property type="protein sequence ID" value="CAK6960415.1"/>
    <property type="molecule type" value="Genomic_DNA"/>
</dbReference>
<feature type="domain" description="C2H2-type" evidence="9">
    <location>
        <begin position="1912"/>
        <end position="1935"/>
    </location>
</feature>
<feature type="domain" description="C2H2-type" evidence="9">
    <location>
        <begin position="1824"/>
        <end position="1851"/>
    </location>
</feature>
<keyword evidence="11" id="KW-1185">Reference proteome</keyword>
<evidence type="ECO:0000256" key="4">
    <source>
        <dbReference type="ARBA" id="ARBA00022833"/>
    </source>
</evidence>
<evidence type="ECO:0000313" key="10">
    <source>
        <dbReference type="EMBL" id="CAK6960415.1"/>
    </source>
</evidence>
<feature type="domain" description="C2H2-type" evidence="9">
    <location>
        <begin position="2541"/>
        <end position="2568"/>
    </location>
</feature>
<organism evidence="10 11">
    <name type="scientific">Scomber scombrus</name>
    <name type="common">Atlantic mackerel</name>
    <name type="synonym">Scomber vernalis</name>
    <dbReference type="NCBI Taxonomy" id="13677"/>
    <lineage>
        <taxon>Eukaryota</taxon>
        <taxon>Metazoa</taxon>
        <taxon>Chordata</taxon>
        <taxon>Craniata</taxon>
        <taxon>Vertebrata</taxon>
        <taxon>Euteleostomi</taxon>
        <taxon>Actinopterygii</taxon>
        <taxon>Neopterygii</taxon>
        <taxon>Teleostei</taxon>
        <taxon>Neoteleostei</taxon>
        <taxon>Acanthomorphata</taxon>
        <taxon>Pelagiaria</taxon>
        <taxon>Scombriformes</taxon>
        <taxon>Scombridae</taxon>
        <taxon>Scomber</taxon>
    </lineage>
</organism>
<feature type="compositionally biased region" description="Polar residues" evidence="8">
    <location>
        <begin position="815"/>
        <end position="829"/>
    </location>
</feature>
<feature type="domain" description="C2H2-type" evidence="9">
    <location>
        <begin position="2928"/>
        <end position="2955"/>
    </location>
</feature>
<evidence type="ECO:0000313" key="11">
    <source>
        <dbReference type="Proteomes" id="UP001314229"/>
    </source>
</evidence>
<feature type="domain" description="C2H2-type" evidence="9">
    <location>
        <begin position="1642"/>
        <end position="1669"/>
    </location>
</feature>
<feature type="region of interest" description="Disordered" evidence="8">
    <location>
        <begin position="2467"/>
        <end position="2508"/>
    </location>
</feature>
<comment type="caution">
    <text evidence="10">The sequence shown here is derived from an EMBL/GenBank/DDBJ whole genome shotgun (WGS) entry which is preliminary data.</text>
</comment>
<evidence type="ECO:0000256" key="6">
    <source>
        <dbReference type="PROSITE-ProRule" id="PRU00042"/>
    </source>
</evidence>
<feature type="domain" description="C2H2-type" evidence="9">
    <location>
        <begin position="2440"/>
        <end position="2468"/>
    </location>
</feature>
<dbReference type="FunFam" id="3.30.160.60:FF:000446">
    <property type="entry name" value="Zinc finger protein"/>
    <property type="match status" value="2"/>
</dbReference>
<feature type="domain" description="C2H2-type" evidence="9">
    <location>
        <begin position="1940"/>
        <end position="1967"/>
    </location>
</feature>
<feature type="domain" description="C2H2-type" evidence="9">
    <location>
        <begin position="2899"/>
        <end position="2927"/>
    </location>
</feature>
<proteinExistence type="predicted"/>
<feature type="domain" description="C2H2-type" evidence="9">
    <location>
        <begin position="1734"/>
        <end position="1761"/>
    </location>
</feature>
<feature type="region of interest" description="Disordered" evidence="8">
    <location>
        <begin position="927"/>
        <end position="952"/>
    </location>
</feature>
<feature type="domain" description="C2H2-type" evidence="9">
    <location>
        <begin position="1082"/>
        <end position="1114"/>
    </location>
</feature>
<dbReference type="PROSITE" id="PS50157">
    <property type="entry name" value="ZINC_FINGER_C2H2_2"/>
    <property type="match status" value="40"/>
</dbReference>
<feature type="domain" description="C2H2-type" evidence="9">
    <location>
        <begin position="2412"/>
        <end position="2440"/>
    </location>
</feature>
<feature type="compositionally biased region" description="Polar residues" evidence="8">
    <location>
        <begin position="1969"/>
        <end position="1986"/>
    </location>
</feature>
<feature type="region of interest" description="Disordered" evidence="8">
    <location>
        <begin position="1107"/>
        <end position="1134"/>
    </location>
</feature>
<feature type="domain" description="C2H2-type" evidence="9">
    <location>
        <begin position="1571"/>
        <end position="1598"/>
    </location>
</feature>
<feature type="domain" description="C2H2-type" evidence="9">
    <location>
        <begin position="2011"/>
        <end position="2038"/>
    </location>
</feature>
<feature type="domain" description="C2H2-type" evidence="9">
    <location>
        <begin position="1435"/>
        <end position="1462"/>
    </location>
</feature>
<feature type="domain" description="C2H2-type" evidence="9">
    <location>
        <begin position="1489"/>
        <end position="1525"/>
    </location>
</feature>
<feature type="domain" description="C2H2-type" evidence="9">
    <location>
        <begin position="2225"/>
        <end position="2258"/>
    </location>
</feature>
<feature type="domain" description="C2H2-type" evidence="9">
    <location>
        <begin position="2595"/>
        <end position="2622"/>
    </location>
</feature>
<keyword evidence="1" id="KW-0479">Metal-binding</keyword>
<feature type="region of interest" description="Disordered" evidence="8">
    <location>
        <begin position="1966"/>
        <end position="1989"/>
    </location>
</feature>
<gene>
    <name evidence="10" type="ORF">FSCOSCO3_A030791</name>
</gene>
<feature type="domain" description="C2H2-type" evidence="9">
    <location>
        <begin position="3026"/>
        <end position="3053"/>
    </location>
</feature>
<feature type="compositionally biased region" description="Polar residues" evidence="8">
    <location>
        <begin position="660"/>
        <end position="688"/>
    </location>
</feature>
<evidence type="ECO:0000256" key="1">
    <source>
        <dbReference type="ARBA" id="ARBA00022723"/>
    </source>
</evidence>
<feature type="domain" description="C2H2-type" evidence="9">
    <location>
        <begin position="2324"/>
        <end position="2351"/>
    </location>
</feature>
<feature type="region of interest" description="Disordered" evidence="8">
    <location>
        <begin position="2300"/>
        <end position="2323"/>
    </location>
</feature>
<evidence type="ECO:0000256" key="7">
    <source>
        <dbReference type="SAM" id="Coils"/>
    </source>
</evidence>
<dbReference type="Pfam" id="PF13912">
    <property type="entry name" value="zf-C2H2_6"/>
    <property type="match status" value="2"/>
</dbReference>
<dbReference type="InterPro" id="IPR013087">
    <property type="entry name" value="Znf_C2H2_type"/>
</dbReference>
<name>A0AAV1NN51_SCOSC</name>
<dbReference type="Gene3D" id="3.30.160.60">
    <property type="entry name" value="Classic Zinc Finger"/>
    <property type="match status" value="26"/>
</dbReference>
<feature type="coiled-coil region" evidence="7">
    <location>
        <begin position="1277"/>
        <end position="1323"/>
    </location>
</feature>
<feature type="domain" description="C2H2-type" evidence="9">
    <location>
        <begin position="2705"/>
        <end position="2732"/>
    </location>
</feature>
<feature type="domain" description="C2H2-type" evidence="9">
    <location>
        <begin position="1544"/>
        <end position="1566"/>
    </location>
</feature>
<keyword evidence="4" id="KW-0862">Zinc</keyword>
<feature type="region of interest" description="Disordered" evidence="8">
    <location>
        <begin position="454"/>
        <end position="477"/>
    </location>
</feature>
<feature type="compositionally biased region" description="Polar residues" evidence="8">
    <location>
        <begin position="454"/>
        <end position="465"/>
    </location>
</feature>
<feature type="domain" description="C2H2-type" evidence="9">
    <location>
        <begin position="2998"/>
        <end position="3025"/>
    </location>
</feature>
<dbReference type="FunFam" id="3.30.160.60:FF:002343">
    <property type="entry name" value="Zinc finger protein 33A"/>
    <property type="match status" value="3"/>
</dbReference>
<dbReference type="GO" id="GO:0008270">
    <property type="term" value="F:zinc ion binding"/>
    <property type="evidence" value="ECO:0007669"/>
    <property type="project" value="UniProtKB-KW"/>
</dbReference>
<feature type="domain" description="C2H2-type" evidence="9">
    <location>
        <begin position="2677"/>
        <end position="2704"/>
    </location>
</feature>
<feature type="domain" description="C2H2-type" evidence="9">
    <location>
        <begin position="2567"/>
        <end position="2594"/>
    </location>
</feature>
<evidence type="ECO:0000256" key="8">
    <source>
        <dbReference type="SAM" id="MobiDB-lite"/>
    </source>
</evidence>
<feature type="domain" description="C2H2-type" evidence="9">
    <location>
        <begin position="2384"/>
        <end position="2411"/>
    </location>
</feature>
<feature type="domain" description="C2H2-type" evidence="9">
    <location>
        <begin position="2736"/>
        <end position="2763"/>
    </location>
</feature>
<feature type="domain" description="C2H2-type" evidence="9">
    <location>
        <begin position="1054"/>
        <end position="1081"/>
    </location>
</feature>
<evidence type="ECO:0000256" key="2">
    <source>
        <dbReference type="ARBA" id="ARBA00022737"/>
    </source>
</evidence>
<evidence type="ECO:0000256" key="3">
    <source>
        <dbReference type="ARBA" id="ARBA00022771"/>
    </source>
</evidence>
<feature type="region of interest" description="Disordered" evidence="8">
    <location>
        <begin position="803"/>
        <end position="829"/>
    </location>
</feature>
<feature type="region of interest" description="Disordered" evidence="8">
    <location>
        <begin position="744"/>
        <end position="763"/>
    </location>
</feature>
<feature type="region of interest" description="Disordered" evidence="8">
    <location>
        <begin position="1701"/>
        <end position="1724"/>
    </location>
</feature>
<feature type="domain" description="C2H2-type" evidence="9">
    <location>
        <begin position="2808"/>
        <end position="2830"/>
    </location>
</feature>
<feature type="domain" description="C2H2-type" evidence="9">
    <location>
        <begin position="1407"/>
        <end position="1434"/>
    </location>
</feature>
<feature type="domain" description="C2H2-type" evidence="9">
    <location>
        <begin position="1599"/>
        <end position="1617"/>
    </location>
</feature>
<feature type="domain" description="C2H2-type" evidence="9">
    <location>
        <begin position="2622"/>
        <end position="2649"/>
    </location>
</feature>